<dbReference type="Proteomes" id="UP001442494">
    <property type="component" value="Unassembled WGS sequence"/>
</dbReference>
<reference evidence="1 2" key="1">
    <citation type="submission" date="2022-04" db="EMBL/GenBank/DDBJ databases">
        <title>Positive selection, recombination, and allopatry shape intraspecific diversity of widespread and dominant cyanobacteria.</title>
        <authorList>
            <person name="Wei J."/>
            <person name="Shu W."/>
            <person name="Hu C."/>
        </authorList>
    </citation>
    <scope>NUCLEOTIDE SEQUENCE [LARGE SCALE GENOMIC DNA]</scope>
    <source>
        <strain evidence="1 2">GB2-A5</strain>
    </source>
</reference>
<accession>A0ABV0JX95</accession>
<organism evidence="1 2">
    <name type="scientific">Funiculus sociatus GB2-A5</name>
    <dbReference type="NCBI Taxonomy" id="2933946"/>
    <lineage>
        <taxon>Bacteria</taxon>
        <taxon>Bacillati</taxon>
        <taxon>Cyanobacteriota</taxon>
        <taxon>Cyanophyceae</taxon>
        <taxon>Coleofasciculales</taxon>
        <taxon>Coleofasciculaceae</taxon>
        <taxon>Funiculus</taxon>
    </lineage>
</organism>
<dbReference type="GO" id="GO:0003677">
    <property type="term" value="F:DNA binding"/>
    <property type="evidence" value="ECO:0007669"/>
    <property type="project" value="UniProtKB-KW"/>
</dbReference>
<proteinExistence type="predicted"/>
<keyword evidence="2" id="KW-1185">Reference proteome</keyword>
<evidence type="ECO:0000313" key="2">
    <source>
        <dbReference type="Proteomes" id="UP001442494"/>
    </source>
</evidence>
<protein>
    <submittedName>
        <fullName evidence="1">AbrB/MazE/SpoVT family DNA-binding domain-containing protein</fullName>
    </submittedName>
</protein>
<evidence type="ECO:0000313" key="1">
    <source>
        <dbReference type="EMBL" id="MEP0867744.1"/>
    </source>
</evidence>
<dbReference type="EMBL" id="JAMPKK010000085">
    <property type="protein sequence ID" value="MEP0867744.1"/>
    <property type="molecule type" value="Genomic_DNA"/>
</dbReference>
<keyword evidence="1" id="KW-0238">DNA-binding</keyword>
<comment type="caution">
    <text evidence="1">The sequence shown here is derived from an EMBL/GenBank/DDBJ whole genome shotgun (WGS) entry which is preliminary data.</text>
</comment>
<sequence length="100" mass="11168">MTPSSQDTDVEIREFPIHLREGGEITVPQLLQDHLNLREGDMLTLLQVGDIVLLTPKQPQVPQLADKITAIMEDEGVGLAELLEGLQAEREAIWQEQQDA</sequence>
<dbReference type="SUPFAM" id="SSF89447">
    <property type="entry name" value="AbrB/MazE/MraZ-like"/>
    <property type="match status" value="1"/>
</dbReference>
<name>A0ABV0JX95_9CYAN</name>
<dbReference type="InterPro" id="IPR037914">
    <property type="entry name" value="SpoVT-AbrB_sf"/>
</dbReference>
<gene>
    <name evidence="1" type="ORF">NDI37_25190</name>
</gene>
<dbReference type="RefSeq" id="WP_199295057.1">
    <property type="nucleotide sequence ID" value="NZ_JAMPKK010000085.1"/>
</dbReference>